<reference evidence="18" key="1">
    <citation type="submission" date="2021-01" db="EMBL/GenBank/DDBJ databases">
        <title>Genome public.</title>
        <authorList>
            <person name="Liu C."/>
            <person name="Sun Q."/>
        </authorList>
    </citation>
    <scope>NUCLEOTIDE SEQUENCE [LARGE SCALE GENOMIC DNA]</scope>
    <source>
        <strain evidence="18">YIM B02556</strain>
    </source>
</reference>
<dbReference type="PROSITE" id="PS52016">
    <property type="entry name" value="TONB_DEPENDENT_REC_3"/>
    <property type="match status" value="1"/>
</dbReference>
<keyword evidence="13 14" id="KW-0998">Cell outer membrane</keyword>
<evidence type="ECO:0000256" key="6">
    <source>
        <dbReference type="ARBA" id="ARBA00022692"/>
    </source>
</evidence>
<dbReference type="Pfam" id="PF07715">
    <property type="entry name" value="Plug"/>
    <property type="match status" value="1"/>
</dbReference>
<protein>
    <submittedName>
        <fullName evidence="17">TonB-dependent siderophore receptor</fullName>
    </submittedName>
</protein>
<keyword evidence="18" id="KW-1185">Reference proteome</keyword>
<dbReference type="InterPro" id="IPR036942">
    <property type="entry name" value="Beta-barrel_TonB_sf"/>
</dbReference>
<dbReference type="Gene3D" id="3.55.50.30">
    <property type="match status" value="1"/>
</dbReference>
<keyword evidence="7" id="KW-0732">Signal</keyword>
<dbReference type="Gene3D" id="2.40.170.20">
    <property type="entry name" value="TonB-dependent receptor, beta-barrel domain"/>
    <property type="match status" value="1"/>
</dbReference>
<proteinExistence type="inferred from homology"/>
<dbReference type="InterPro" id="IPR037066">
    <property type="entry name" value="Plug_dom_sf"/>
</dbReference>
<comment type="subcellular location">
    <subcellularLocation>
        <location evidence="1 14">Cell outer membrane</location>
        <topology evidence="1 14">Multi-pass membrane protein</topology>
    </subcellularLocation>
</comment>
<evidence type="ECO:0000256" key="15">
    <source>
        <dbReference type="RuleBase" id="RU003357"/>
    </source>
</evidence>
<evidence type="ECO:0000256" key="12">
    <source>
        <dbReference type="ARBA" id="ARBA00023170"/>
    </source>
</evidence>
<dbReference type="Gene3D" id="2.170.130.10">
    <property type="entry name" value="TonB-dependent receptor, plug domain"/>
    <property type="match status" value="1"/>
</dbReference>
<keyword evidence="5" id="KW-0410">Iron transport</keyword>
<keyword evidence="10 15" id="KW-0798">TonB box</keyword>
<dbReference type="PANTHER" id="PTHR32552:SF68">
    <property type="entry name" value="FERRICHROME OUTER MEMBRANE TRANSPORTER_PHAGE RECEPTOR"/>
    <property type="match status" value="1"/>
</dbReference>
<keyword evidence="3 14" id="KW-0813">Transport</keyword>
<dbReference type="InterPro" id="IPR000531">
    <property type="entry name" value="Beta-barrel_TonB"/>
</dbReference>
<evidence type="ECO:0000256" key="14">
    <source>
        <dbReference type="PROSITE-ProRule" id="PRU01360"/>
    </source>
</evidence>
<evidence type="ECO:0000313" key="18">
    <source>
        <dbReference type="Proteomes" id="UP000652760"/>
    </source>
</evidence>
<dbReference type="InterPro" id="IPR012910">
    <property type="entry name" value="Plug_dom"/>
</dbReference>
<dbReference type="EMBL" id="JAENHM010000058">
    <property type="protein sequence ID" value="MBK1839484.1"/>
    <property type="molecule type" value="Genomic_DNA"/>
</dbReference>
<keyword evidence="12 17" id="KW-0675">Receptor</keyword>
<organism evidence="17 18">
    <name type="scientific">Azospirillum endophyticum</name>
    <dbReference type="NCBI Taxonomy" id="2800326"/>
    <lineage>
        <taxon>Bacteria</taxon>
        <taxon>Pseudomonadati</taxon>
        <taxon>Pseudomonadota</taxon>
        <taxon>Alphaproteobacteria</taxon>
        <taxon>Rhodospirillales</taxon>
        <taxon>Azospirillaceae</taxon>
        <taxon>Azospirillum</taxon>
    </lineage>
</organism>
<dbReference type="InterPro" id="IPR039426">
    <property type="entry name" value="TonB-dep_rcpt-like"/>
</dbReference>
<dbReference type="PANTHER" id="PTHR32552">
    <property type="entry name" value="FERRICHROME IRON RECEPTOR-RELATED"/>
    <property type="match status" value="1"/>
</dbReference>
<gene>
    <name evidence="17" type="ORF">JHL17_18905</name>
</gene>
<keyword evidence="6 14" id="KW-0812">Transmembrane</keyword>
<evidence type="ECO:0000256" key="4">
    <source>
        <dbReference type="ARBA" id="ARBA00022452"/>
    </source>
</evidence>
<dbReference type="InterPro" id="IPR010105">
    <property type="entry name" value="TonB_sidphr_rcpt"/>
</dbReference>
<feature type="domain" description="Secretin/TonB short N-terminal" evidence="16">
    <location>
        <begin position="67"/>
        <end position="118"/>
    </location>
</feature>
<accession>A0ABS1F7R9</accession>
<evidence type="ECO:0000256" key="5">
    <source>
        <dbReference type="ARBA" id="ARBA00022496"/>
    </source>
</evidence>
<dbReference type="SUPFAM" id="SSF56935">
    <property type="entry name" value="Porins"/>
    <property type="match status" value="1"/>
</dbReference>
<keyword evidence="4 14" id="KW-1134">Transmembrane beta strand</keyword>
<evidence type="ECO:0000256" key="13">
    <source>
        <dbReference type="ARBA" id="ARBA00023237"/>
    </source>
</evidence>
<dbReference type="InterPro" id="IPR011662">
    <property type="entry name" value="Secretin/TonB_short_N"/>
</dbReference>
<evidence type="ECO:0000256" key="1">
    <source>
        <dbReference type="ARBA" id="ARBA00004571"/>
    </source>
</evidence>
<keyword evidence="8" id="KW-0408">Iron</keyword>
<evidence type="ECO:0000256" key="10">
    <source>
        <dbReference type="ARBA" id="ARBA00023077"/>
    </source>
</evidence>
<evidence type="ECO:0000313" key="17">
    <source>
        <dbReference type="EMBL" id="MBK1839484.1"/>
    </source>
</evidence>
<evidence type="ECO:0000256" key="11">
    <source>
        <dbReference type="ARBA" id="ARBA00023136"/>
    </source>
</evidence>
<evidence type="ECO:0000256" key="3">
    <source>
        <dbReference type="ARBA" id="ARBA00022448"/>
    </source>
</evidence>
<dbReference type="CDD" id="cd01347">
    <property type="entry name" value="ligand_gated_channel"/>
    <property type="match status" value="1"/>
</dbReference>
<dbReference type="SMART" id="SM00965">
    <property type="entry name" value="STN"/>
    <property type="match status" value="1"/>
</dbReference>
<comment type="similarity">
    <text evidence="2 14 15">Belongs to the TonB-dependent receptor family.</text>
</comment>
<evidence type="ECO:0000256" key="9">
    <source>
        <dbReference type="ARBA" id="ARBA00023065"/>
    </source>
</evidence>
<dbReference type="Pfam" id="PF07660">
    <property type="entry name" value="STN"/>
    <property type="match status" value="1"/>
</dbReference>
<evidence type="ECO:0000259" key="16">
    <source>
        <dbReference type="SMART" id="SM00965"/>
    </source>
</evidence>
<sequence length="807" mass="87811">MMILRVEKPSLAGLRGVLTSAMVATALAGTAVVALPSLAQAQETRSYDMPAGPLSGALNRLAEQAGIRLFYDSALTNGLTSPGLKGSFGTSEALVRLLAGTGLIHRRTGPDSFTLEPAPKAESGAVQLDTMQVEGMAGGRETGSSPVPSYGARLSGVGTKTDTPILETPQSISVVTRQAMDNQGALNLTDALRYTSGVAPAAYLNGDGTNYDIFTIRGFANSNSGILRDGMRLNYNVFDAASETYGLERIEVLKGPSSVMYGQSGPAGVVNMVSKRPTTTPLHEIEVQGGSLGRRQIATDHGGALDADGVFSYRLTAQVRDGKSWTDFSQDDRSYIAPAFTWRPDDTMSLTLLGYYQKSETSYYSGVPYQGSVLPNPNGRIARNRYLGDPDLNYWNTEAYYIGYLFEKQINKAITVRSGLRYGESKLDYGYLYLDQLLADNRTVTRGAIKRHDDSDTLVADNNIQAKWSGLGGEHTTMAGFDLARSHYQRTRWFGAARSIDLYEPVYGNLGTIAFAAPRIDDPIRFSQAGLYLQQQSKFDDHWVVTLNGRKDWAETVVTASNAQTRTKDDAFTYRAGLTYLAPGGFAPYLSYSESFEPSAGSTWDGSPFMPTTGRQYEAGIKFQPHGSRTLVTLAAYHLTQQNVPTPDPDQVAHPGAQVQTGEIRSRGVELEAQTDLTDNLRLRGALTLTDAEVTKSNVAAEIGLVPVDTPARMASLWADYSIREGRLSGLSFGVGGRYTSGTYDVANTVKLAGRTLVDAMAAYEVDRWRIALTASNIFDRTYINSCYGNCWYGRPRTVDLTLRYSW</sequence>
<dbReference type="Pfam" id="PF00593">
    <property type="entry name" value="TonB_dep_Rec_b-barrel"/>
    <property type="match status" value="1"/>
</dbReference>
<evidence type="ECO:0000256" key="2">
    <source>
        <dbReference type="ARBA" id="ARBA00009810"/>
    </source>
</evidence>
<evidence type="ECO:0000256" key="7">
    <source>
        <dbReference type="ARBA" id="ARBA00022729"/>
    </source>
</evidence>
<keyword evidence="11 14" id="KW-0472">Membrane</keyword>
<dbReference type="Proteomes" id="UP000652760">
    <property type="component" value="Unassembled WGS sequence"/>
</dbReference>
<dbReference type="NCBIfam" id="TIGR01783">
    <property type="entry name" value="TonB-siderophor"/>
    <property type="match status" value="1"/>
</dbReference>
<evidence type="ECO:0000256" key="8">
    <source>
        <dbReference type="ARBA" id="ARBA00023004"/>
    </source>
</evidence>
<name>A0ABS1F7R9_9PROT</name>
<comment type="caution">
    <text evidence="17">The sequence shown here is derived from an EMBL/GenBank/DDBJ whole genome shotgun (WGS) entry which is preliminary data.</text>
</comment>
<keyword evidence="9" id="KW-0406">Ion transport</keyword>